<organism evidence="1 2">
    <name type="scientific">Methylomonas fluvii</name>
    <dbReference type="NCBI Taxonomy" id="1854564"/>
    <lineage>
        <taxon>Bacteria</taxon>
        <taxon>Pseudomonadati</taxon>
        <taxon>Pseudomonadota</taxon>
        <taxon>Gammaproteobacteria</taxon>
        <taxon>Methylococcales</taxon>
        <taxon>Methylococcaceae</taxon>
        <taxon>Methylomonas</taxon>
    </lineage>
</organism>
<evidence type="ECO:0000313" key="2">
    <source>
        <dbReference type="Proteomes" id="UP000641152"/>
    </source>
</evidence>
<dbReference type="Proteomes" id="UP000641152">
    <property type="component" value="Unassembled WGS sequence"/>
</dbReference>
<comment type="caution">
    <text evidence="1">The sequence shown here is derived from an EMBL/GenBank/DDBJ whole genome shotgun (WGS) entry which is preliminary data.</text>
</comment>
<proteinExistence type="predicted"/>
<dbReference type="RefSeq" id="WP_192395628.1">
    <property type="nucleotide sequence ID" value="NZ_CAJHIU010000003.1"/>
</dbReference>
<sequence length="267" mass="25620">MFVNEDPDLNQPPTEITVAWLNAIQEEIVAVILAAGLPLVKADSTQLLQAIKKIKQRNLAKIASSGNFLTSASITPSTVFKITLVGGGAGGGGSNAAFTLGQSGGAGAAVEFLIAGLQPNTNYAVVIGAPGAGGGPGSDGGMGLSTQITINAVVYSAGPGNGGLGTTTAIINGVQLQGVANAAVLALPHKNILQALPALGFAVSSVSIGVGPNGGSTPFGSPGIGGQTGFGDGGNASGYGAGGGAGIGLGSSGGNGSPGLFIAEWVE</sequence>
<dbReference type="EMBL" id="JACXST010000003">
    <property type="protein sequence ID" value="MBD9362897.1"/>
    <property type="molecule type" value="Genomic_DNA"/>
</dbReference>
<reference evidence="1 2" key="1">
    <citation type="submission" date="2020-09" db="EMBL/GenBank/DDBJ databases">
        <title>Methylomonas albis sp. nov. and Methylomonas fluvii sp. nov.: Two cold-adapted methanotrophs from the River Elbe and an amended description of Methylovulum psychrotolerans strain Eb1.</title>
        <authorList>
            <person name="Bussmann I.K."/>
            <person name="Klings K.-W."/>
            <person name="Warnstedt J."/>
            <person name="Hoppert M."/>
            <person name="Saborowski A."/>
            <person name="Horn F."/>
            <person name="Liebner S."/>
        </authorList>
    </citation>
    <scope>NUCLEOTIDE SEQUENCE [LARGE SCALE GENOMIC DNA]</scope>
    <source>
        <strain evidence="1 2">EbB</strain>
    </source>
</reference>
<name>A0ABR9DIK2_9GAMM</name>
<protein>
    <submittedName>
        <fullName evidence="1">Uncharacterized protein</fullName>
    </submittedName>
</protein>
<evidence type="ECO:0000313" key="1">
    <source>
        <dbReference type="EMBL" id="MBD9362897.1"/>
    </source>
</evidence>
<keyword evidence="2" id="KW-1185">Reference proteome</keyword>
<accession>A0ABR9DIK2</accession>
<gene>
    <name evidence="1" type="ORF">EBB_20830</name>
</gene>